<comment type="caution">
    <text evidence="2">The sequence shown here is derived from an EMBL/GenBank/DDBJ whole genome shotgun (WGS) entry which is preliminary data.</text>
</comment>
<reference evidence="2" key="1">
    <citation type="submission" date="2023-06" db="EMBL/GenBank/DDBJ databases">
        <title>Genomic analysis of the entomopathogenic nematode Steinernema hermaphroditum.</title>
        <authorList>
            <person name="Schwarz E.M."/>
            <person name="Heppert J.K."/>
            <person name="Baniya A."/>
            <person name="Schwartz H.T."/>
            <person name="Tan C.-H."/>
            <person name="Antoshechkin I."/>
            <person name="Sternberg P.W."/>
            <person name="Goodrich-Blair H."/>
            <person name="Dillman A.R."/>
        </authorList>
    </citation>
    <scope>NUCLEOTIDE SEQUENCE</scope>
    <source>
        <strain evidence="2">PS9179</strain>
        <tissue evidence="2">Whole animal</tissue>
    </source>
</reference>
<dbReference type="EMBL" id="JAUCMV010000003">
    <property type="protein sequence ID" value="KAK0407731.1"/>
    <property type="molecule type" value="Genomic_DNA"/>
</dbReference>
<evidence type="ECO:0000313" key="2">
    <source>
        <dbReference type="EMBL" id="KAK0407731.1"/>
    </source>
</evidence>
<organism evidence="2 3">
    <name type="scientific">Steinernema hermaphroditum</name>
    <dbReference type="NCBI Taxonomy" id="289476"/>
    <lineage>
        <taxon>Eukaryota</taxon>
        <taxon>Metazoa</taxon>
        <taxon>Ecdysozoa</taxon>
        <taxon>Nematoda</taxon>
        <taxon>Chromadorea</taxon>
        <taxon>Rhabditida</taxon>
        <taxon>Tylenchina</taxon>
        <taxon>Panagrolaimomorpha</taxon>
        <taxon>Strongyloidoidea</taxon>
        <taxon>Steinernematidae</taxon>
        <taxon>Steinernema</taxon>
    </lineage>
</organism>
<gene>
    <name evidence="2" type="ORF">QR680_003554</name>
</gene>
<evidence type="ECO:0000256" key="1">
    <source>
        <dbReference type="SAM" id="MobiDB-lite"/>
    </source>
</evidence>
<accession>A0AA39LRR6</accession>
<feature type="region of interest" description="Disordered" evidence="1">
    <location>
        <begin position="277"/>
        <end position="348"/>
    </location>
</feature>
<keyword evidence="3" id="KW-1185">Reference proteome</keyword>
<proteinExistence type="predicted"/>
<dbReference type="Proteomes" id="UP001175271">
    <property type="component" value="Unassembled WGS sequence"/>
</dbReference>
<protein>
    <submittedName>
        <fullName evidence="2">Uncharacterized protein</fullName>
    </submittedName>
</protein>
<dbReference type="AlphaFoldDB" id="A0AA39LRR6"/>
<name>A0AA39LRR6_9BILA</name>
<sequence>MTQSGTESTASRSVDRSSRYSLDYKEQSDFATTTYSDDSAQYSAACYRKLSRDKARIVALIADVDAYLHKARGILENGSSTNSDSSWDTDDLSSSLRVEFPSERSSILESHGRNKGGASVNAGSVGIVTEIECSSQLSSSVENQDAESCCSMCSGGCHPVDTDILSCHKASQAHSTILDRWAISEVEYYNSGSISLHTDLSQQETKPPTVPNNTEVTQPSISVINLEGPSDSLTSFASALSMSMSFYDRMPVNQTKASASGKDDCFYGRLKEMGFREETEDTQIGSAPGSCVSDASTTYISSGSESSSSCTSSDDSSDSTSTDSSTSGDSSYSELTSSEDSSSSCIEL</sequence>
<feature type="compositionally biased region" description="Low complexity" evidence="1">
    <location>
        <begin position="296"/>
        <end position="348"/>
    </location>
</feature>
<evidence type="ECO:0000313" key="3">
    <source>
        <dbReference type="Proteomes" id="UP001175271"/>
    </source>
</evidence>